<keyword evidence="16" id="KW-1185">Reference proteome</keyword>
<dbReference type="InterPro" id="IPR003439">
    <property type="entry name" value="ABC_transporter-like_ATP-bd"/>
</dbReference>
<sequence>MFVAAAVLAPLLPLADPDLAEPARRLMPPLSGHGLLGTDQLGRDVLARVVWGLRVSLAVGALATLAAAFVGSAIGLLAAFYGRFVDGALMRLVDVLMAFPYLLLALGVVATLGPGLMNAAIAIAIANVPFFARAVRGSALVVVGRDYVEAARMAGLSDLRILLAEVLPNVLPLIVVTAATTIGWMILETAGLSFLGLGAQPPQADLGSMLGDGRKTLAVAPHVAAVPGVVTFLLVVGLNLLGDGLRDLLDPRMADGRGGAPAAATAVERPADRCPSTATQDADPLLAVEALTTAFDLPSGRHAAVREVSFALEPGGSLGIVGESGSGKSVTALSLARLVASPPGAIVGGRAALRGEDIFALSFEDLRAVRGARIAYVFQDPSTTLNPVMAVGRQIAEAVAAHGGVAAKAAEARARELIVEVELPDPERIFSAYPHELSGGQRQRVGVAMAVAADPEVLIADEPTTALDATTQATALRLFKKLRTERGAALVFVSHDFSVIEALCERVAVMYAGEIVEEGPTREVLQSPRHPYSARLLACAPKLGKPDRALEAIEGGPPPIDGRPQGCSFAPRCRIGVADCAAGPIALSDLGGGRKARCIRVLEVADGRY</sequence>
<feature type="domain" description="ABC transporter" evidence="13">
    <location>
        <begin position="286"/>
        <end position="537"/>
    </location>
</feature>
<protein>
    <submittedName>
        <fullName evidence="15">Dipeptide/oligopeptide/nickel ABC transporter permease/ATP-binding protein</fullName>
    </submittedName>
</protein>
<keyword evidence="4 11" id="KW-0813">Transport</keyword>
<keyword evidence="9 11" id="KW-1133">Transmembrane helix</keyword>
<comment type="subcellular location">
    <subcellularLocation>
        <location evidence="1">Cell inner membrane</location>
        <topology evidence="1">Peripheral membrane protein</topology>
    </subcellularLocation>
    <subcellularLocation>
        <location evidence="2 11">Cell membrane</location>
        <topology evidence="2 11">Multi-pass membrane protein</topology>
    </subcellularLocation>
</comment>
<dbReference type="InterPro" id="IPR013563">
    <property type="entry name" value="Oligopep_ABC_C"/>
</dbReference>
<evidence type="ECO:0000256" key="11">
    <source>
        <dbReference type="RuleBase" id="RU363032"/>
    </source>
</evidence>
<dbReference type="PROSITE" id="PS50893">
    <property type="entry name" value="ABC_TRANSPORTER_2"/>
    <property type="match status" value="1"/>
</dbReference>
<dbReference type="Proteomes" id="UP000825701">
    <property type="component" value="Chromosome"/>
</dbReference>
<dbReference type="InterPro" id="IPR035906">
    <property type="entry name" value="MetI-like_sf"/>
</dbReference>
<dbReference type="KEGG" id="cmet:K6K41_04765"/>
<dbReference type="InterPro" id="IPR017871">
    <property type="entry name" value="ABC_transporter-like_CS"/>
</dbReference>
<evidence type="ECO:0000256" key="12">
    <source>
        <dbReference type="SAM" id="MobiDB-lite"/>
    </source>
</evidence>
<proteinExistence type="inferred from homology"/>
<feature type="region of interest" description="Disordered" evidence="12">
    <location>
        <begin position="259"/>
        <end position="279"/>
    </location>
</feature>
<organism evidence="15 16">
    <name type="scientific">Chenggangzhangella methanolivorans</name>
    <dbReference type="NCBI Taxonomy" id="1437009"/>
    <lineage>
        <taxon>Bacteria</taxon>
        <taxon>Pseudomonadati</taxon>
        <taxon>Pseudomonadota</taxon>
        <taxon>Alphaproteobacteria</taxon>
        <taxon>Hyphomicrobiales</taxon>
        <taxon>Methylopilaceae</taxon>
        <taxon>Chenggangzhangella</taxon>
    </lineage>
</organism>
<dbReference type="PANTHER" id="PTHR43297:SF2">
    <property type="entry name" value="DIPEPTIDE TRANSPORT ATP-BINDING PROTEIN DPPD"/>
    <property type="match status" value="1"/>
</dbReference>
<keyword evidence="6 11" id="KW-0812">Transmembrane</keyword>
<dbReference type="Pfam" id="PF00528">
    <property type="entry name" value="BPD_transp_1"/>
    <property type="match status" value="1"/>
</dbReference>
<dbReference type="CDD" id="cd03257">
    <property type="entry name" value="ABC_NikE_OppD_transporters"/>
    <property type="match status" value="1"/>
</dbReference>
<dbReference type="GO" id="GO:0005524">
    <property type="term" value="F:ATP binding"/>
    <property type="evidence" value="ECO:0007669"/>
    <property type="project" value="UniProtKB-KW"/>
</dbReference>
<dbReference type="Gene3D" id="3.40.50.300">
    <property type="entry name" value="P-loop containing nucleotide triphosphate hydrolases"/>
    <property type="match status" value="1"/>
</dbReference>
<dbReference type="Pfam" id="PF08352">
    <property type="entry name" value="oligo_HPY"/>
    <property type="match status" value="1"/>
</dbReference>
<feature type="transmembrane region" description="Helical" evidence="11">
    <location>
        <begin position="162"/>
        <end position="187"/>
    </location>
</feature>
<comment type="similarity">
    <text evidence="11">Belongs to the binding-protein-dependent transport system permease family.</text>
</comment>
<evidence type="ECO:0000256" key="2">
    <source>
        <dbReference type="ARBA" id="ARBA00004651"/>
    </source>
</evidence>
<evidence type="ECO:0000256" key="6">
    <source>
        <dbReference type="ARBA" id="ARBA00022692"/>
    </source>
</evidence>
<evidence type="ECO:0000256" key="8">
    <source>
        <dbReference type="ARBA" id="ARBA00022840"/>
    </source>
</evidence>
<dbReference type="InterPro" id="IPR003593">
    <property type="entry name" value="AAA+_ATPase"/>
</dbReference>
<dbReference type="CDD" id="cd06261">
    <property type="entry name" value="TM_PBP2"/>
    <property type="match status" value="1"/>
</dbReference>
<evidence type="ECO:0000256" key="1">
    <source>
        <dbReference type="ARBA" id="ARBA00004417"/>
    </source>
</evidence>
<dbReference type="InterPro" id="IPR027417">
    <property type="entry name" value="P-loop_NTPase"/>
</dbReference>
<dbReference type="GO" id="GO:0055085">
    <property type="term" value="P:transmembrane transport"/>
    <property type="evidence" value="ECO:0007669"/>
    <property type="project" value="InterPro"/>
</dbReference>
<dbReference type="FunFam" id="3.40.50.300:FF:000016">
    <property type="entry name" value="Oligopeptide ABC transporter ATP-binding component"/>
    <property type="match status" value="1"/>
</dbReference>
<dbReference type="InterPro" id="IPR000515">
    <property type="entry name" value="MetI-like"/>
</dbReference>
<dbReference type="AlphaFoldDB" id="A0A9E6RCF4"/>
<evidence type="ECO:0000259" key="13">
    <source>
        <dbReference type="PROSITE" id="PS50893"/>
    </source>
</evidence>
<dbReference type="Pfam" id="PF00005">
    <property type="entry name" value="ABC_tran"/>
    <property type="match status" value="1"/>
</dbReference>
<evidence type="ECO:0000256" key="5">
    <source>
        <dbReference type="ARBA" id="ARBA00022475"/>
    </source>
</evidence>
<keyword evidence="5" id="KW-1003">Cell membrane</keyword>
<dbReference type="SMART" id="SM00382">
    <property type="entry name" value="AAA"/>
    <property type="match status" value="1"/>
</dbReference>
<dbReference type="GO" id="GO:0015833">
    <property type="term" value="P:peptide transport"/>
    <property type="evidence" value="ECO:0007669"/>
    <property type="project" value="InterPro"/>
</dbReference>
<gene>
    <name evidence="15" type="ORF">K6K41_04765</name>
</gene>
<feature type="transmembrane region" description="Helical" evidence="11">
    <location>
        <begin position="55"/>
        <end position="80"/>
    </location>
</feature>
<dbReference type="GO" id="GO:0016887">
    <property type="term" value="F:ATP hydrolysis activity"/>
    <property type="evidence" value="ECO:0007669"/>
    <property type="project" value="InterPro"/>
</dbReference>
<keyword evidence="8" id="KW-0067">ATP-binding</keyword>
<evidence type="ECO:0000256" key="10">
    <source>
        <dbReference type="ARBA" id="ARBA00023136"/>
    </source>
</evidence>
<evidence type="ECO:0000259" key="14">
    <source>
        <dbReference type="PROSITE" id="PS50928"/>
    </source>
</evidence>
<dbReference type="PROSITE" id="PS50928">
    <property type="entry name" value="ABC_TM1"/>
    <property type="match status" value="1"/>
</dbReference>
<dbReference type="PROSITE" id="PS00211">
    <property type="entry name" value="ABC_TRANSPORTER_1"/>
    <property type="match status" value="1"/>
</dbReference>
<feature type="domain" description="ABC transmembrane type-1" evidence="14">
    <location>
        <begin position="53"/>
        <end position="242"/>
    </location>
</feature>
<dbReference type="NCBIfam" id="TIGR01727">
    <property type="entry name" value="oligo_HPY"/>
    <property type="match status" value="1"/>
</dbReference>
<dbReference type="SUPFAM" id="SSF161098">
    <property type="entry name" value="MetI-like"/>
    <property type="match status" value="1"/>
</dbReference>
<dbReference type="GO" id="GO:0005886">
    <property type="term" value="C:plasma membrane"/>
    <property type="evidence" value="ECO:0007669"/>
    <property type="project" value="UniProtKB-SubCell"/>
</dbReference>
<dbReference type="EMBL" id="CP081869">
    <property type="protein sequence ID" value="QZO02273.1"/>
    <property type="molecule type" value="Genomic_DNA"/>
</dbReference>
<name>A0A9E6RCF4_9HYPH</name>
<evidence type="ECO:0000256" key="7">
    <source>
        <dbReference type="ARBA" id="ARBA00022741"/>
    </source>
</evidence>
<dbReference type="Gene3D" id="1.10.3720.10">
    <property type="entry name" value="MetI-like"/>
    <property type="match status" value="1"/>
</dbReference>
<evidence type="ECO:0000313" key="16">
    <source>
        <dbReference type="Proteomes" id="UP000825701"/>
    </source>
</evidence>
<evidence type="ECO:0000313" key="15">
    <source>
        <dbReference type="EMBL" id="QZO02273.1"/>
    </source>
</evidence>
<comment type="similarity">
    <text evidence="3">Belongs to the ABC transporter superfamily.</text>
</comment>
<dbReference type="InterPro" id="IPR050388">
    <property type="entry name" value="ABC_Ni/Peptide_Import"/>
</dbReference>
<evidence type="ECO:0000256" key="9">
    <source>
        <dbReference type="ARBA" id="ARBA00022989"/>
    </source>
</evidence>
<accession>A0A9E6RCF4</accession>
<keyword evidence="10 11" id="KW-0472">Membrane</keyword>
<dbReference type="SUPFAM" id="SSF52540">
    <property type="entry name" value="P-loop containing nucleoside triphosphate hydrolases"/>
    <property type="match status" value="1"/>
</dbReference>
<feature type="transmembrane region" description="Helical" evidence="11">
    <location>
        <begin position="219"/>
        <end position="242"/>
    </location>
</feature>
<evidence type="ECO:0000256" key="3">
    <source>
        <dbReference type="ARBA" id="ARBA00005417"/>
    </source>
</evidence>
<dbReference type="PANTHER" id="PTHR43297">
    <property type="entry name" value="OLIGOPEPTIDE TRANSPORT ATP-BINDING PROTEIN APPD"/>
    <property type="match status" value="1"/>
</dbReference>
<keyword evidence="7" id="KW-0547">Nucleotide-binding</keyword>
<evidence type="ECO:0000256" key="4">
    <source>
        <dbReference type="ARBA" id="ARBA00022448"/>
    </source>
</evidence>
<reference evidence="15" key="1">
    <citation type="submission" date="2021-08" db="EMBL/GenBank/DDBJ databases">
        <authorList>
            <person name="Zhang H."/>
            <person name="Xu M."/>
            <person name="Yu Z."/>
            <person name="Yang L."/>
            <person name="Cai Y."/>
        </authorList>
    </citation>
    <scope>NUCLEOTIDE SEQUENCE</scope>
    <source>
        <strain evidence="15">CHL1</strain>
    </source>
</reference>